<protein>
    <submittedName>
        <fullName evidence="1">Uncharacterized protein</fullName>
    </submittedName>
</protein>
<sequence>MKKGTHGIDEKTFEGLTYADQAKSLNAQIQIIEKALKAHFRKGEIESKDINISKVKYKLQLSKIVDSLQ</sequence>
<dbReference type="EMBL" id="FMVF01000054">
    <property type="protein sequence ID" value="SCZ01340.1"/>
    <property type="molecule type" value="Genomic_DNA"/>
</dbReference>
<reference evidence="1 2" key="1">
    <citation type="submission" date="2016-10" db="EMBL/GenBank/DDBJ databases">
        <authorList>
            <person name="de Groot N.N."/>
        </authorList>
    </citation>
    <scope>NUCLEOTIDE SEQUENCE [LARGE SCALE GENOMIC DNA]</scope>
    <source>
        <strain evidence="1 2">CGMCC 1.7031</strain>
    </source>
</reference>
<keyword evidence="2" id="KW-1185">Reference proteome</keyword>
<proteinExistence type="predicted"/>
<name>A0A1G5KMP1_9FLAO</name>
<organism evidence="1 2">
    <name type="scientific">Flavobacterium caeni</name>
    <dbReference type="NCBI Taxonomy" id="490189"/>
    <lineage>
        <taxon>Bacteria</taxon>
        <taxon>Pseudomonadati</taxon>
        <taxon>Bacteroidota</taxon>
        <taxon>Flavobacteriia</taxon>
        <taxon>Flavobacteriales</taxon>
        <taxon>Flavobacteriaceae</taxon>
        <taxon>Flavobacterium</taxon>
    </lineage>
</organism>
<dbReference type="RefSeq" id="WP_091147436.1">
    <property type="nucleotide sequence ID" value="NZ_FMVF01000054.1"/>
</dbReference>
<dbReference type="Proteomes" id="UP000199354">
    <property type="component" value="Unassembled WGS sequence"/>
</dbReference>
<evidence type="ECO:0000313" key="2">
    <source>
        <dbReference type="Proteomes" id="UP000199354"/>
    </source>
</evidence>
<dbReference type="AlphaFoldDB" id="A0A1G5KMP1"/>
<dbReference type="OrthoDB" id="1375514at2"/>
<gene>
    <name evidence="1" type="ORF">SAMN02927903_03364</name>
</gene>
<evidence type="ECO:0000313" key="1">
    <source>
        <dbReference type="EMBL" id="SCZ01340.1"/>
    </source>
</evidence>
<accession>A0A1G5KMP1</accession>